<dbReference type="GO" id="GO:0009098">
    <property type="term" value="P:L-leucine biosynthetic process"/>
    <property type="evidence" value="ECO:0007669"/>
    <property type="project" value="InterPro"/>
</dbReference>
<dbReference type="GO" id="GO:0003852">
    <property type="term" value="F:2-isopropylmalate synthase activity"/>
    <property type="evidence" value="ECO:0007669"/>
    <property type="project" value="InterPro"/>
</dbReference>
<dbReference type="InterPro" id="IPR013709">
    <property type="entry name" value="2-isopropylmalate_synth_dimer"/>
</dbReference>
<keyword evidence="1" id="KW-0808">Transferase</keyword>
<dbReference type="PANTHER" id="PTHR46911">
    <property type="match status" value="1"/>
</dbReference>
<dbReference type="Pfam" id="PF08502">
    <property type="entry name" value="LeuA_dimer"/>
    <property type="match status" value="1"/>
</dbReference>
<dbReference type="EMBL" id="UOFO01000015">
    <property type="protein sequence ID" value="VAW83629.1"/>
    <property type="molecule type" value="Genomic_DNA"/>
</dbReference>
<dbReference type="SMART" id="SM00917">
    <property type="entry name" value="LeuA_dimer"/>
    <property type="match status" value="1"/>
</dbReference>
<gene>
    <name evidence="3" type="ORF">MNBD_GAMMA16-2061</name>
</gene>
<proteinExistence type="predicted"/>
<name>A0A3B0ZBJ8_9ZZZZ</name>
<dbReference type="Gene3D" id="3.30.160.270">
    <property type="match status" value="1"/>
</dbReference>
<evidence type="ECO:0000313" key="3">
    <source>
        <dbReference type="EMBL" id="VAW83629.1"/>
    </source>
</evidence>
<accession>A0A3B0ZBJ8</accession>
<organism evidence="3">
    <name type="scientific">hydrothermal vent metagenome</name>
    <dbReference type="NCBI Taxonomy" id="652676"/>
    <lineage>
        <taxon>unclassified sequences</taxon>
        <taxon>metagenomes</taxon>
        <taxon>ecological metagenomes</taxon>
    </lineage>
</organism>
<dbReference type="PANTHER" id="PTHR46911:SF1">
    <property type="entry name" value="2-ISOPROPYLMALATE SYNTHASE"/>
    <property type="match status" value="1"/>
</dbReference>
<protein>
    <recommendedName>
        <fullName evidence="2">2-isopropylmalate synthase LeuA allosteric (dimerisation) domain-containing protein</fullName>
    </recommendedName>
</protein>
<evidence type="ECO:0000259" key="2">
    <source>
        <dbReference type="SMART" id="SM00917"/>
    </source>
</evidence>
<sequence length="144" mass="15696">MAELVQQVSETRGGVIDSETIYQIFMNHFVQDQTPVMLNGYSLNNEGSRDVVELRIDIEGVAQKIEGKGEGVIAAFINAWNHHSSQQINVMNYNEHAADEGSKAKAITYIQLDVEGTLVSGAALDYDTVKASLKAVISALNRGL</sequence>
<dbReference type="AlphaFoldDB" id="A0A3B0ZBJ8"/>
<dbReference type="InterPro" id="IPR036230">
    <property type="entry name" value="LeuA_allosteric_dom_sf"/>
</dbReference>
<evidence type="ECO:0000256" key="1">
    <source>
        <dbReference type="ARBA" id="ARBA00022679"/>
    </source>
</evidence>
<feature type="domain" description="2-isopropylmalate synthase LeuA allosteric (dimerisation)" evidence="2">
    <location>
        <begin position="15"/>
        <end position="144"/>
    </location>
</feature>
<dbReference type="SUPFAM" id="SSF110921">
    <property type="entry name" value="2-isopropylmalate synthase LeuA, allosteric (dimerisation) domain"/>
    <property type="match status" value="1"/>
</dbReference>
<reference evidence="3" key="1">
    <citation type="submission" date="2018-06" db="EMBL/GenBank/DDBJ databases">
        <authorList>
            <person name="Zhirakovskaya E."/>
        </authorList>
    </citation>
    <scope>NUCLEOTIDE SEQUENCE</scope>
</reference>